<dbReference type="AlphaFoldDB" id="A0A0D3IBF9"/>
<dbReference type="Pfam" id="PF01755">
    <property type="entry name" value="Glyco_transf_25"/>
    <property type="match status" value="1"/>
</dbReference>
<dbReference type="EnsemblProtists" id="EOD08594">
    <property type="protein sequence ID" value="EOD08594"/>
    <property type="gene ID" value="EMIHUDRAFT_217319"/>
</dbReference>
<evidence type="ECO:0000259" key="1">
    <source>
        <dbReference type="Pfam" id="PF01755"/>
    </source>
</evidence>
<keyword evidence="3" id="KW-1185">Reference proteome</keyword>
<name>A0A0D3IBF9_EMIH1</name>
<organism evidence="2 3">
    <name type="scientific">Emiliania huxleyi (strain CCMP1516)</name>
    <dbReference type="NCBI Taxonomy" id="280463"/>
    <lineage>
        <taxon>Eukaryota</taxon>
        <taxon>Haptista</taxon>
        <taxon>Haptophyta</taxon>
        <taxon>Prymnesiophyceae</taxon>
        <taxon>Isochrysidales</taxon>
        <taxon>Noelaerhabdaceae</taxon>
        <taxon>Emiliania</taxon>
    </lineage>
</organism>
<dbReference type="Proteomes" id="UP000013827">
    <property type="component" value="Unassembled WGS sequence"/>
</dbReference>
<dbReference type="OMA" id="THAVIFE"/>
<dbReference type="PaxDb" id="2903-EOD08594"/>
<dbReference type="GeneID" id="17254724"/>
<dbReference type="CDD" id="cd06532">
    <property type="entry name" value="Glyco_transf_25"/>
    <property type="match status" value="1"/>
</dbReference>
<reference evidence="2" key="2">
    <citation type="submission" date="2024-10" db="UniProtKB">
        <authorList>
            <consortium name="EnsemblProtists"/>
        </authorList>
    </citation>
    <scope>IDENTIFICATION</scope>
</reference>
<dbReference type="KEGG" id="ehx:EMIHUDRAFT_217319"/>
<evidence type="ECO:0000313" key="2">
    <source>
        <dbReference type="EnsemblProtists" id="EOD08594"/>
    </source>
</evidence>
<proteinExistence type="predicted"/>
<accession>A0A0D3IBF9</accession>
<reference evidence="3" key="1">
    <citation type="journal article" date="2013" name="Nature">
        <title>Pan genome of the phytoplankton Emiliania underpins its global distribution.</title>
        <authorList>
            <person name="Read B.A."/>
            <person name="Kegel J."/>
            <person name="Klute M.J."/>
            <person name="Kuo A."/>
            <person name="Lefebvre S.C."/>
            <person name="Maumus F."/>
            <person name="Mayer C."/>
            <person name="Miller J."/>
            <person name="Monier A."/>
            <person name="Salamov A."/>
            <person name="Young J."/>
            <person name="Aguilar M."/>
            <person name="Claverie J.M."/>
            <person name="Frickenhaus S."/>
            <person name="Gonzalez K."/>
            <person name="Herman E.K."/>
            <person name="Lin Y.C."/>
            <person name="Napier J."/>
            <person name="Ogata H."/>
            <person name="Sarno A.F."/>
            <person name="Shmutz J."/>
            <person name="Schroeder D."/>
            <person name="de Vargas C."/>
            <person name="Verret F."/>
            <person name="von Dassow P."/>
            <person name="Valentin K."/>
            <person name="Van de Peer Y."/>
            <person name="Wheeler G."/>
            <person name="Dacks J.B."/>
            <person name="Delwiche C.F."/>
            <person name="Dyhrman S.T."/>
            <person name="Glockner G."/>
            <person name="John U."/>
            <person name="Richards T."/>
            <person name="Worden A.Z."/>
            <person name="Zhang X."/>
            <person name="Grigoriev I.V."/>
            <person name="Allen A.E."/>
            <person name="Bidle K."/>
            <person name="Borodovsky M."/>
            <person name="Bowler C."/>
            <person name="Brownlee C."/>
            <person name="Cock J.M."/>
            <person name="Elias M."/>
            <person name="Gladyshev V.N."/>
            <person name="Groth M."/>
            <person name="Guda C."/>
            <person name="Hadaegh A."/>
            <person name="Iglesias-Rodriguez M.D."/>
            <person name="Jenkins J."/>
            <person name="Jones B.M."/>
            <person name="Lawson T."/>
            <person name="Leese F."/>
            <person name="Lindquist E."/>
            <person name="Lobanov A."/>
            <person name="Lomsadze A."/>
            <person name="Malik S.B."/>
            <person name="Marsh M.E."/>
            <person name="Mackinder L."/>
            <person name="Mock T."/>
            <person name="Mueller-Roeber B."/>
            <person name="Pagarete A."/>
            <person name="Parker M."/>
            <person name="Probert I."/>
            <person name="Quesneville H."/>
            <person name="Raines C."/>
            <person name="Rensing S.A."/>
            <person name="Riano-Pachon D.M."/>
            <person name="Richier S."/>
            <person name="Rokitta S."/>
            <person name="Shiraiwa Y."/>
            <person name="Soanes D.M."/>
            <person name="van der Giezen M."/>
            <person name="Wahlund T.M."/>
            <person name="Williams B."/>
            <person name="Wilson W."/>
            <person name="Wolfe G."/>
            <person name="Wurch L.L."/>
        </authorList>
    </citation>
    <scope>NUCLEOTIDE SEQUENCE</scope>
</reference>
<protein>
    <recommendedName>
        <fullName evidence="1">Glycosyl transferase family 25 domain-containing protein</fullName>
    </recommendedName>
</protein>
<dbReference type="RefSeq" id="XP_005761023.1">
    <property type="nucleotide sequence ID" value="XM_005760966.1"/>
</dbReference>
<feature type="domain" description="Glycosyl transferase family 25" evidence="1">
    <location>
        <begin position="34"/>
        <end position="197"/>
    </location>
</feature>
<dbReference type="HOGENOM" id="CLU_954527_0_0_1"/>
<dbReference type="InterPro" id="IPR002654">
    <property type="entry name" value="Glyco_trans_25"/>
</dbReference>
<evidence type="ECO:0000313" key="3">
    <source>
        <dbReference type="Proteomes" id="UP000013827"/>
    </source>
</evidence>
<sequence>MPSTLLASLIRIDAWIYVIALSARRGSIVSHLRSLKIDKRSEVLPAFDKRRVDFDTVTEMVSNGTVGESYFKRAASERAAWYRRPSQGRLACALSHLTAMRTFVRSRHRVGIVLEDDARISPEWMVSALTMPPPFDVLYLGYCEERCSDQAKWIDRGRHFRWREAVFPLCLHGYAVQRPAARRLLEASLPLEEPIDNTFASIAANLSFRSFIALPPAVRQVRSFTSATHTEVEVLRAGSDTAAKEPRPFKSRLPGKQFGKHMTCTCKGQTGACAPYASQARLYTRQEDGENL</sequence>